<feature type="compositionally biased region" description="Low complexity" evidence="1">
    <location>
        <begin position="912"/>
        <end position="923"/>
    </location>
</feature>
<feature type="region of interest" description="Disordered" evidence="1">
    <location>
        <begin position="1"/>
        <end position="62"/>
    </location>
</feature>
<proteinExistence type="predicted"/>
<feature type="compositionally biased region" description="Polar residues" evidence="1">
    <location>
        <begin position="566"/>
        <end position="582"/>
    </location>
</feature>
<dbReference type="Proteomes" id="UP001166286">
    <property type="component" value="Unassembled WGS sequence"/>
</dbReference>
<feature type="compositionally biased region" description="Low complexity" evidence="1">
    <location>
        <begin position="1312"/>
        <end position="1326"/>
    </location>
</feature>
<evidence type="ECO:0000313" key="3">
    <source>
        <dbReference type="EMBL" id="KAK0512817.1"/>
    </source>
</evidence>
<feature type="region of interest" description="Disordered" evidence="1">
    <location>
        <begin position="1051"/>
        <end position="1173"/>
    </location>
</feature>
<dbReference type="GO" id="GO:0006406">
    <property type="term" value="P:mRNA export from nucleus"/>
    <property type="evidence" value="ECO:0007669"/>
    <property type="project" value="TreeGrafter"/>
</dbReference>
<name>A0AA39V226_9LECA</name>
<organism evidence="3 4">
    <name type="scientific">Cladonia borealis</name>
    <dbReference type="NCBI Taxonomy" id="184061"/>
    <lineage>
        <taxon>Eukaryota</taxon>
        <taxon>Fungi</taxon>
        <taxon>Dikarya</taxon>
        <taxon>Ascomycota</taxon>
        <taxon>Pezizomycotina</taxon>
        <taxon>Lecanoromycetes</taxon>
        <taxon>OSLEUM clade</taxon>
        <taxon>Lecanoromycetidae</taxon>
        <taxon>Lecanorales</taxon>
        <taxon>Lecanorineae</taxon>
        <taxon>Cladoniaceae</taxon>
        <taxon>Cladonia</taxon>
    </lineage>
</organism>
<feature type="region of interest" description="Disordered" evidence="1">
    <location>
        <begin position="1459"/>
        <end position="1560"/>
    </location>
</feature>
<feature type="region of interest" description="Disordered" evidence="1">
    <location>
        <begin position="1212"/>
        <end position="1272"/>
    </location>
</feature>
<feature type="compositionally biased region" description="Polar residues" evidence="1">
    <location>
        <begin position="747"/>
        <end position="778"/>
    </location>
</feature>
<dbReference type="GO" id="GO:0070390">
    <property type="term" value="C:transcription export complex 2"/>
    <property type="evidence" value="ECO:0007669"/>
    <property type="project" value="TreeGrafter"/>
</dbReference>
<feature type="compositionally biased region" description="Low complexity" evidence="1">
    <location>
        <begin position="1236"/>
        <end position="1251"/>
    </location>
</feature>
<dbReference type="PANTHER" id="PTHR12436:SF3">
    <property type="entry name" value="GERMINAL-CENTER ASSOCIATED NUCLEAR PROTEIN"/>
    <property type="match status" value="1"/>
</dbReference>
<evidence type="ECO:0000256" key="1">
    <source>
        <dbReference type="SAM" id="MobiDB-lite"/>
    </source>
</evidence>
<dbReference type="Pfam" id="PF03399">
    <property type="entry name" value="SAC3_GANP"/>
    <property type="match status" value="1"/>
</dbReference>
<feature type="compositionally biased region" description="Polar residues" evidence="1">
    <location>
        <begin position="938"/>
        <end position="952"/>
    </location>
</feature>
<feature type="compositionally biased region" description="Polar residues" evidence="1">
    <location>
        <begin position="1299"/>
        <end position="1311"/>
    </location>
</feature>
<dbReference type="GO" id="GO:0005737">
    <property type="term" value="C:cytoplasm"/>
    <property type="evidence" value="ECO:0007669"/>
    <property type="project" value="TreeGrafter"/>
</dbReference>
<feature type="compositionally biased region" description="Polar residues" evidence="1">
    <location>
        <begin position="785"/>
        <end position="824"/>
    </location>
</feature>
<dbReference type="Gene3D" id="1.25.40.990">
    <property type="match status" value="1"/>
</dbReference>
<comment type="caution">
    <text evidence="3">The sequence shown here is derived from an EMBL/GenBank/DDBJ whole genome shotgun (WGS) entry which is preliminary data.</text>
</comment>
<protein>
    <recommendedName>
        <fullName evidence="2">SAC3/GANP/THP3 conserved domain-containing protein</fullName>
    </recommendedName>
</protein>
<feature type="region of interest" description="Disordered" evidence="1">
    <location>
        <begin position="555"/>
        <end position="585"/>
    </location>
</feature>
<keyword evidence="4" id="KW-1185">Reference proteome</keyword>
<dbReference type="PANTHER" id="PTHR12436">
    <property type="entry name" value="80 KDA MCM3-ASSOCIATED PROTEIN"/>
    <property type="match status" value="1"/>
</dbReference>
<feature type="region of interest" description="Disordered" evidence="1">
    <location>
        <begin position="1299"/>
        <end position="1358"/>
    </location>
</feature>
<gene>
    <name evidence="3" type="ORF">JMJ35_004834</name>
</gene>
<feature type="compositionally biased region" description="Polar residues" evidence="1">
    <location>
        <begin position="34"/>
        <end position="44"/>
    </location>
</feature>
<accession>A0AA39V226</accession>
<evidence type="ECO:0000259" key="2">
    <source>
        <dbReference type="Pfam" id="PF03399"/>
    </source>
</evidence>
<feature type="domain" description="SAC3/GANP/THP3 conserved" evidence="2">
    <location>
        <begin position="153"/>
        <end position="475"/>
    </location>
</feature>
<reference evidence="3" key="1">
    <citation type="submission" date="2023-03" db="EMBL/GenBank/DDBJ databases">
        <title>Complete genome of Cladonia borealis.</title>
        <authorList>
            <person name="Park H."/>
        </authorList>
    </citation>
    <scope>NUCLEOTIDE SEQUENCE</scope>
    <source>
        <strain evidence="3">ANT050790</strain>
    </source>
</reference>
<feature type="region of interest" description="Disordered" evidence="1">
    <location>
        <begin position="685"/>
        <end position="832"/>
    </location>
</feature>
<dbReference type="InterPro" id="IPR045107">
    <property type="entry name" value="SAC3/GANP/THP3"/>
</dbReference>
<feature type="compositionally biased region" description="Low complexity" evidence="1">
    <location>
        <begin position="1070"/>
        <end position="1082"/>
    </location>
</feature>
<feature type="compositionally biased region" description="Acidic residues" evidence="1">
    <location>
        <begin position="1461"/>
        <end position="1509"/>
    </location>
</feature>
<feature type="compositionally biased region" description="Polar residues" evidence="1">
    <location>
        <begin position="1327"/>
        <end position="1341"/>
    </location>
</feature>
<feature type="region of interest" description="Disordered" evidence="1">
    <location>
        <begin position="910"/>
        <end position="952"/>
    </location>
</feature>
<sequence length="1560" mass="172084">MSAPPGPQARNSSRGRRGVTLQKPRLGSRDRQSGRLSPYSSTRGTDPRLLKPPANTGHHRDKLWTKPAKHVALTSAIQSHAGKISDPRIEGWRKPGVLDSRNYKQRMTDYYQTLKQNRERERKDAIKDGFLADPDKPTSLANAITPVGTCQDMCPEFERVERIVQLMVDQSEKISSPSDQDVKVPSEDIMVKRFRRSAAGYDEQLPSDIRPPAVLRDTLNYLINEVVGGSEPLATVHKFVWDRTRGIRNDFSIQQVSKIEDLKIAIDCFERIARFHILSLHQLSHLQSTSGEFDAHQEREQLNNTLLSLMYYYDDSRHKLTSPNEAEFRAYCIVFEIQDQRPDLEDRAQNWPRPILKDPRVHTAFKIYAAAGNTADAQGPLLPRTQFLTAQANTGGFWIMVQSNAVSYLMACVAEIYFNLVRRTALEAIWKAYKGKRGGPTKMEDWTLECLRPVLGFDTEEQTQVFCEEHDFQIAQREDGELYVDLGSVLSGNLTDQNPRRKQAFSRYLVEDKRLGRTLPAVINGLSASQAQAQGLLEDMTDVEDGSLAKSESLFVDGSSDDEGSQSRARSESPQNSINVNGDTPKLKTAATASASFPTPLYSISSGLESVERTSTFGRPTPFFSPNPLQKPAAPFGVPSSTAFSQSSSAAGIDFSSKATTSPKPGIFGGSAVSGFDFYATADKQKSRESHIALNNPDNRESSDYKFFPLSVKDGGIDNDPKTAQSAPANRSKRGTFGQPSALLPMSTATGSAPTPSPALTTQPTQTESGSNQHSKSTAPPKYTFATSPFFNFPAKTSSDKSNQSPNESTLDGSNGKATNTTALQRDDPKPVQSPFPNVMNGAMSPQLSAPAISGGFAVLRNDSPSHLSPFSNVAAASLFTTKPSPTSTGAPSLPLFPDTRVSNTLAGPKIESSSSELPSLPSMIENGPKTVREPQKSFASDPQTISTSSLPNASLLAAGDTRLDPESSVSNELANAVMHDDNGLLQQFLEYTVGPMIISSIAQLQDERSWEEARRSRTVLLSKKYFRRWRVNAWNLSLIRKGRERRKNFAKSLQASARKSAHRHLNSDSFGSLGSFGSTLGEEQNRARLMPPPSEIPRKRQSLPADLSHDPRGAEAASGAKRKRDDPLLSTDEPVSRPTKIHHRRSQTLGNSVSAPPLRPSPTHRTRVDISKIPEGSMLYETLMKQARKAIPNAKSDTTRTDYFRLKALGIDPDTPVVPSTKKRDWDTAQLNGESRSSTSSSLPHSLSTLGPKASPARPPTQKFHNAPNPALAEDEDEALFAQLRSIREALAESQQWMQSERQSIERSMTPQSISQSQSDQIQPQANTTNFTPSDSNETPAQRRLREVRERGHRPSRTEMRLKAMGDKALLPKGFWDRGDIGQSSNPKMKQDGVVFQVDQRRAEEGMGRNLNGHGPGKGRDKDLVVLNDDGDGGSTGRNAYYRRPGEEGKEHEVLVVNNDDQEDEEGFENEEQFEEDYDETEEEYDEDEEEEGEEDYDEEAYDEDEEETHFGEQIAPNLTGFAALNGQRQGFGNGQFGIQGRVNGSDKAGTSVEDAIEL</sequence>
<dbReference type="EMBL" id="JAFEKC020000009">
    <property type="protein sequence ID" value="KAK0512817.1"/>
    <property type="molecule type" value="Genomic_DNA"/>
</dbReference>
<evidence type="ECO:0000313" key="4">
    <source>
        <dbReference type="Proteomes" id="UP001166286"/>
    </source>
</evidence>
<feature type="region of interest" description="Disordered" evidence="1">
    <location>
        <begin position="1407"/>
        <end position="1444"/>
    </location>
</feature>
<dbReference type="InterPro" id="IPR005062">
    <property type="entry name" value="SAC3/GANP/THP3_conserved"/>
</dbReference>